<comment type="caution">
    <text evidence="3">The sequence shown here is derived from an EMBL/GenBank/DDBJ whole genome shotgun (WGS) entry which is preliminary data.</text>
</comment>
<dbReference type="Pfam" id="PF01926">
    <property type="entry name" value="MMR_HSR1"/>
    <property type="match status" value="1"/>
</dbReference>
<dbReference type="CDD" id="cd11383">
    <property type="entry name" value="YfjP"/>
    <property type="match status" value="1"/>
</dbReference>
<name>A0A545AKH3_9ACTN</name>
<sequence length="552" mass="59203">MTLLTRSTDSSPLRPRLEALDRIVSLGDARLDPALLATARDLSGKAAQRLRLGAEHTVVALAGTTGSGKSSLFNALVGTELAATGLRRPMTSTAQAAVWNPDGAAPLLDWLDVPRRHHLGEEGADDLAGLVLLDLPDVDSVQVSHRLEVDRLVELVDLIVWVVDPQKYADAALHDRYLKPLRTHAELTVVAFNQIDRVPVTGRSSMVDDLRRLLADEELGRVPVLPVSARTGEGVPALRARLAGAVAEHEASVRRLSADLRALADRLGPMCGSSGSPGDVDRADRAEVISALTEASGADAVAAAVARTHRSRTRAATGWPVTRWVAKVRPSAATRLGLPGARLSGDASPSELVRTSLPGASAVQQARVDTALRGLVDRAGAGLPEPWPGLVNRAANGRRDELPDLLDRAVAGTDLGLSRRPHWWGFVRVLQNVLALVALVGALWLLGLFVLDWFRLPEPPLPDVDVWSWRVPVPTGMLLAGVLVGWVLGFVGARLGALGARRRSSGARRRIRARVEQVAAEAVLDPVREELTNRQELCQAITQLRGRRKSAL</sequence>
<dbReference type="AlphaFoldDB" id="A0A545AKH3"/>
<protein>
    <submittedName>
        <fullName evidence="3">ABC transporter</fullName>
    </submittedName>
</protein>
<feature type="transmembrane region" description="Helical" evidence="1">
    <location>
        <begin position="476"/>
        <end position="500"/>
    </location>
</feature>
<dbReference type="PANTHER" id="PTHR42698">
    <property type="entry name" value="GTPASE ERA"/>
    <property type="match status" value="1"/>
</dbReference>
<dbReference type="PANTHER" id="PTHR42698:SF1">
    <property type="entry name" value="GTPASE ERA, MITOCHONDRIAL"/>
    <property type="match status" value="1"/>
</dbReference>
<dbReference type="GO" id="GO:0005525">
    <property type="term" value="F:GTP binding"/>
    <property type="evidence" value="ECO:0007669"/>
    <property type="project" value="InterPro"/>
</dbReference>
<evidence type="ECO:0000313" key="4">
    <source>
        <dbReference type="Proteomes" id="UP000317982"/>
    </source>
</evidence>
<evidence type="ECO:0000259" key="2">
    <source>
        <dbReference type="Pfam" id="PF01926"/>
    </source>
</evidence>
<proteinExistence type="predicted"/>
<dbReference type="InterPro" id="IPR005662">
    <property type="entry name" value="GTPase_Era-like"/>
</dbReference>
<dbReference type="Gene3D" id="3.40.50.300">
    <property type="entry name" value="P-loop containing nucleotide triphosphate hydrolases"/>
    <property type="match status" value="1"/>
</dbReference>
<dbReference type="EMBL" id="VIRS01000022">
    <property type="protein sequence ID" value="TQS41827.1"/>
    <property type="molecule type" value="Genomic_DNA"/>
</dbReference>
<dbReference type="GO" id="GO:0043024">
    <property type="term" value="F:ribosomal small subunit binding"/>
    <property type="evidence" value="ECO:0007669"/>
    <property type="project" value="TreeGrafter"/>
</dbReference>
<keyword evidence="1" id="KW-1133">Transmembrane helix</keyword>
<keyword evidence="1" id="KW-0472">Membrane</keyword>
<dbReference type="GO" id="GO:0005829">
    <property type="term" value="C:cytosol"/>
    <property type="evidence" value="ECO:0007669"/>
    <property type="project" value="TreeGrafter"/>
</dbReference>
<evidence type="ECO:0000256" key="1">
    <source>
        <dbReference type="SAM" id="Phobius"/>
    </source>
</evidence>
<accession>A0A545AKH3</accession>
<dbReference type="GO" id="GO:0019843">
    <property type="term" value="F:rRNA binding"/>
    <property type="evidence" value="ECO:0007669"/>
    <property type="project" value="TreeGrafter"/>
</dbReference>
<organism evidence="3 4">
    <name type="scientific">Cryptosporangium phraense</name>
    <dbReference type="NCBI Taxonomy" id="2593070"/>
    <lineage>
        <taxon>Bacteria</taxon>
        <taxon>Bacillati</taxon>
        <taxon>Actinomycetota</taxon>
        <taxon>Actinomycetes</taxon>
        <taxon>Cryptosporangiales</taxon>
        <taxon>Cryptosporangiaceae</taxon>
        <taxon>Cryptosporangium</taxon>
    </lineage>
</organism>
<feature type="domain" description="G" evidence="2">
    <location>
        <begin position="59"/>
        <end position="173"/>
    </location>
</feature>
<dbReference type="Proteomes" id="UP000317982">
    <property type="component" value="Unassembled WGS sequence"/>
</dbReference>
<keyword evidence="4" id="KW-1185">Reference proteome</keyword>
<evidence type="ECO:0000313" key="3">
    <source>
        <dbReference type="EMBL" id="TQS41827.1"/>
    </source>
</evidence>
<dbReference type="InterPro" id="IPR006073">
    <property type="entry name" value="GTP-bd"/>
</dbReference>
<keyword evidence="1" id="KW-0812">Transmembrane</keyword>
<feature type="transmembrane region" description="Helical" evidence="1">
    <location>
        <begin position="429"/>
        <end position="456"/>
    </location>
</feature>
<dbReference type="GO" id="GO:0000028">
    <property type="term" value="P:ribosomal small subunit assembly"/>
    <property type="evidence" value="ECO:0007669"/>
    <property type="project" value="TreeGrafter"/>
</dbReference>
<dbReference type="OrthoDB" id="974105at2"/>
<dbReference type="InParanoid" id="A0A545AKH3"/>
<dbReference type="InterPro" id="IPR027417">
    <property type="entry name" value="P-loop_NTPase"/>
</dbReference>
<reference evidence="3 4" key="1">
    <citation type="submission" date="2019-07" db="EMBL/GenBank/DDBJ databases">
        <title>Cryptosporangium phraense sp. nov., isolated from plant litter.</title>
        <authorList>
            <person name="Suriyachadkun C."/>
        </authorList>
    </citation>
    <scope>NUCLEOTIDE SEQUENCE [LARGE SCALE GENOMIC DNA]</scope>
    <source>
        <strain evidence="3 4">A-T 5661</strain>
    </source>
</reference>
<gene>
    <name evidence="3" type="ORF">FL583_27745</name>
</gene>
<dbReference type="RefSeq" id="WP_142707786.1">
    <property type="nucleotide sequence ID" value="NZ_VIRS01000022.1"/>
</dbReference>
<dbReference type="SUPFAM" id="SSF52540">
    <property type="entry name" value="P-loop containing nucleoside triphosphate hydrolases"/>
    <property type="match status" value="1"/>
</dbReference>